<reference evidence="4" key="1">
    <citation type="submission" date="2012-12" db="EMBL/GenBank/DDBJ databases">
        <authorList>
            <person name="Hellsten U."/>
            <person name="Grimwood J."/>
            <person name="Chapman J.A."/>
            <person name="Shapiro H."/>
            <person name="Aerts A."/>
            <person name="Otillar R.P."/>
            <person name="Terry A.Y."/>
            <person name="Boore J.L."/>
            <person name="Simakov O."/>
            <person name="Marletaz F."/>
            <person name="Cho S.-J."/>
            <person name="Edsinger-Gonzales E."/>
            <person name="Havlak P."/>
            <person name="Kuo D.-H."/>
            <person name="Larsson T."/>
            <person name="Lv J."/>
            <person name="Arendt D."/>
            <person name="Savage R."/>
            <person name="Osoegawa K."/>
            <person name="de Jong P."/>
            <person name="Lindberg D.R."/>
            <person name="Seaver E.C."/>
            <person name="Weisblat D.A."/>
            <person name="Putnam N.H."/>
            <person name="Grigoriev I.V."/>
            <person name="Rokhsar D.S."/>
        </authorList>
    </citation>
    <scope>NUCLEOTIDE SEQUENCE</scope>
</reference>
<dbReference type="EnsemblMetazoa" id="HelroT164692">
    <property type="protein sequence ID" value="HelroP164692"/>
    <property type="gene ID" value="HelroG164692"/>
</dbReference>
<evidence type="ECO:0000259" key="1">
    <source>
        <dbReference type="Pfam" id="PF22628"/>
    </source>
</evidence>
<gene>
    <name evidence="3" type="primary">20200654</name>
    <name evidence="2" type="ORF">HELRODRAFT_164692</name>
</gene>
<evidence type="ECO:0000313" key="3">
    <source>
        <dbReference type="EnsemblMetazoa" id="HelroP164692"/>
    </source>
</evidence>
<reference evidence="3" key="3">
    <citation type="submission" date="2015-06" db="UniProtKB">
        <authorList>
            <consortium name="EnsemblMetazoa"/>
        </authorList>
    </citation>
    <scope>IDENTIFICATION</scope>
</reference>
<proteinExistence type="predicted"/>
<dbReference type="Gene3D" id="3.30.1370.210">
    <property type="match status" value="1"/>
</dbReference>
<dbReference type="RefSeq" id="XP_009028938.1">
    <property type="nucleotide sequence ID" value="XM_009030690.1"/>
</dbReference>
<dbReference type="OrthoDB" id="6285980at2759"/>
<dbReference type="eggNOG" id="KOG2494">
    <property type="taxonomic scope" value="Eukaryota"/>
</dbReference>
<feature type="domain" description="Muscleblind-like CCCH zinc finger" evidence="1">
    <location>
        <begin position="36"/>
        <end position="67"/>
    </location>
</feature>
<sequence length="166" mass="19861">MIQKYKEIQRNTKKYKKHKEIQIKSKLTEPSVQCKMTGKCQRKDPPCKYLHPPQHLKEQLLQNGRNNLAFKQQQTQSFNKTLQLYLQQQQQHHLQLHQHHLQLQQQQLLQQQQQQLQQQPQHFVNASYVIPVVYDVNYNQILANRITESNYSVGKCTKTFEIKNST</sequence>
<organism evidence="3 4">
    <name type="scientific">Helobdella robusta</name>
    <name type="common">Californian leech</name>
    <dbReference type="NCBI Taxonomy" id="6412"/>
    <lineage>
        <taxon>Eukaryota</taxon>
        <taxon>Metazoa</taxon>
        <taxon>Spiralia</taxon>
        <taxon>Lophotrochozoa</taxon>
        <taxon>Annelida</taxon>
        <taxon>Clitellata</taxon>
        <taxon>Hirudinea</taxon>
        <taxon>Rhynchobdellida</taxon>
        <taxon>Glossiphoniidae</taxon>
        <taxon>Helobdella</taxon>
    </lineage>
</organism>
<dbReference type="InParanoid" id="T1EVQ4"/>
<evidence type="ECO:0000313" key="4">
    <source>
        <dbReference type="Proteomes" id="UP000015101"/>
    </source>
</evidence>
<accession>T1EVQ4</accession>
<dbReference type="GeneID" id="20200654"/>
<dbReference type="EMBL" id="KB097639">
    <property type="protein sequence ID" value="ESN92617.1"/>
    <property type="molecule type" value="Genomic_DNA"/>
</dbReference>
<name>T1EVQ4_HELRO</name>
<evidence type="ECO:0000313" key="2">
    <source>
        <dbReference type="EMBL" id="ESN92617.1"/>
    </source>
</evidence>
<dbReference type="Proteomes" id="UP000015101">
    <property type="component" value="Unassembled WGS sequence"/>
</dbReference>
<dbReference type="Pfam" id="PF22628">
    <property type="entry name" value="zf-CCCH_10"/>
    <property type="match status" value="1"/>
</dbReference>
<keyword evidence="4" id="KW-1185">Reference proteome</keyword>
<dbReference type="KEGG" id="hro:HELRODRAFT_164692"/>
<dbReference type="HOGENOM" id="CLU_1604526_0_0_1"/>
<dbReference type="CTD" id="20200654"/>
<dbReference type="AlphaFoldDB" id="T1EVQ4"/>
<dbReference type="EMBL" id="AMQM01001764">
    <property type="status" value="NOT_ANNOTATED_CDS"/>
    <property type="molecule type" value="Genomic_DNA"/>
</dbReference>
<reference evidence="2 4" key="2">
    <citation type="journal article" date="2013" name="Nature">
        <title>Insights into bilaterian evolution from three spiralian genomes.</title>
        <authorList>
            <person name="Simakov O."/>
            <person name="Marletaz F."/>
            <person name="Cho S.J."/>
            <person name="Edsinger-Gonzales E."/>
            <person name="Havlak P."/>
            <person name="Hellsten U."/>
            <person name="Kuo D.H."/>
            <person name="Larsson T."/>
            <person name="Lv J."/>
            <person name="Arendt D."/>
            <person name="Savage R."/>
            <person name="Osoegawa K."/>
            <person name="de Jong P."/>
            <person name="Grimwood J."/>
            <person name="Chapman J.A."/>
            <person name="Shapiro H."/>
            <person name="Aerts A."/>
            <person name="Otillar R.P."/>
            <person name="Terry A.Y."/>
            <person name="Boore J.L."/>
            <person name="Grigoriev I.V."/>
            <person name="Lindberg D.R."/>
            <person name="Seaver E.C."/>
            <person name="Weisblat D.A."/>
            <person name="Putnam N.H."/>
            <person name="Rokhsar D.S."/>
        </authorList>
    </citation>
    <scope>NUCLEOTIDE SEQUENCE</scope>
</reference>
<dbReference type="InterPro" id="IPR054429">
    <property type="entry name" value="Znf-CCCH_Muscleblind-like"/>
</dbReference>
<protein>
    <recommendedName>
        <fullName evidence="1">Muscleblind-like CCCH zinc finger domain-containing protein</fullName>
    </recommendedName>
</protein>